<dbReference type="GO" id="GO:0005789">
    <property type="term" value="C:endoplasmic reticulum membrane"/>
    <property type="evidence" value="ECO:0007669"/>
    <property type="project" value="UniProtKB-SubCell"/>
</dbReference>
<evidence type="ECO:0000256" key="6">
    <source>
        <dbReference type="ARBA" id="ARBA00022989"/>
    </source>
</evidence>
<comment type="subcellular location">
    <subcellularLocation>
        <location evidence="1 9">Endoplasmic reticulum membrane</location>
        <topology evidence="1 9">Multi-pass membrane protein</topology>
    </subcellularLocation>
</comment>
<dbReference type="GO" id="GO:0008203">
    <property type="term" value="P:cholesterol metabolic process"/>
    <property type="evidence" value="ECO:0007669"/>
    <property type="project" value="TreeGrafter"/>
</dbReference>
<dbReference type="OrthoDB" id="10039049at2759"/>
<accession>A0A6I9UZ24</accession>
<organism evidence="13 14">
    <name type="scientific">Bactrocera dorsalis</name>
    <name type="common">Oriental fruit fly</name>
    <name type="synonym">Dacus dorsalis</name>
    <dbReference type="NCBI Taxonomy" id="27457"/>
    <lineage>
        <taxon>Eukaryota</taxon>
        <taxon>Metazoa</taxon>
        <taxon>Ecdysozoa</taxon>
        <taxon>Arthropoda</taxon>
        <taxon>Hexapoda</taxon>
        <taxon>Insecta</taxon>
        <taxon>Pterygota</taxon>
        <taxon>Neoptera</taxon>
        <taxon>Endopterygota</taxon>
        <taxon>Diptera</taxon>
        <taxon>Brachycera</taxon>
        <taxon>Muscomorpha</taxon>
        <taxon>Tephritoidea</taxon>
        <taxon>Tephritidae</taxon>
        <taxon>Bactrocera</taxon>
        <taxon>Bactrocera</taxon>
    </lineage>
</organism>
<dbReference type="GO" id="GO:0008374">
    <property type="term" value="F:O-acyltransferase activity"/>
    <property type="evidence" value="ECO:0007669"/>
    <property type="project" value="InterPro"/>
</dbReference>
<keyword evidence="4 12" id="KW-0812">Transmembrane</keyword>
<dbReference type="PANTHER" id="PTHR10408">
    <property type="entry name" value="STEROL O-ACYLTRANSFERASE"/>
    <property type="match status" value="1"/>
</dbReference>
<dbReference type="Pfam" id="PF03062">
    <property type="entry name" value="MBOAT"/>
    <property type="match status" value="1"/>
</dbReference>
<protein>
    <recommendedName>
        <fullName evidence="9">O-acyltransferase</fullName>
    </recommendedName>
</protein>
<name>A0A6I9UZ24_BACDO</name>
<dbReference type="KEGG" id="bdr:105223866"/>
<keyword evidence="7 9" id="KW-0472">Membrane</keyword>
<evidence type="ECO:0000256" key="8">
    <source>
        <dbReference type="ARBA" id="ARBA00023315"/>
    </source>
</evidence>
<keyword evidence="3 9" id="KW-0808">Transferase</keyword>
<keyword evidence="13" id="KW-1185">Reference proteome</keyword>
<feature type="transmembrane region" description="Helical" evidence="12">
    <location>
        <begin position="63"/>
        <end position="84"/>
    </location>
</feature>
<feature type="transmembrane region" description="Helical" evidence="12">
    <location>
        <begin position="285"/>
        <end position="309"/>
    </location>
</feature>
<feature type="transmembrane region" description="Helical" evidence="12">
    <location>
        <begin position="247"/>
        <end position="265"/>
    </location>
</feature>
<evidence type="ECO:0000256" key="3">
    <source>
        <dbReference type="ARBA" id="ARBA00022679"/>
    </source>
</evidence>
<evidence type="ECO:0000256" key="2">
    <source>
        <dbReference type="ARBA" id="ARBA00009010"/>
    </source>
</evidence>
<evidence type="ECO:0000256" key="10">
    <source>
        <dbReference type="PIRSR" id="PIRSR000439-1"/>
    </source>
</evidence>
<sequence>MVRVANQSNADTTVDIKNPSSIDENKNVTLSKGSKPKPLHEKIFKHADSYMTELLKDEHIRTIYNIFLVAMFYLITYTICHDYFTYGRIYLGWLTMEPGFKGLPYAVGCWFVMHFSAFLVYFGVSLWLKVHALSKHAIYKSFVNAVFLACYITTVCASFCLCALCCLHYDLRLGSALFILMESTRLVMKMHAFVRSTIGQSADPASRTNSTIELPGLHHYICFLFAPVLIYRTSYPRTNAAIRWTFVWARLMEILLAIYYLTFFYEHFMRPYYREFGVTAPHWSAVIECFYGMIMPSTLCLLLFIYMLLYSVQNLFAELLHFGDRRFFTNWWCVTNYRDYFIRWNCLVQDWLYEYIYKDCYSYVCSNRYVCSFAVVTISALVHEILIGLALHLFLPVNYICFGILSYIIMYLPLSGRCGNVIVWLLMLFGMALQLSLYSMEAFAKMNCPKRFNESFVDKLTPYIWTCIQNHQNLDMINSTARINI</sequence>
<feature type="transmembrane region" description="Helical" evidence="12">
    <location>
        <begin position="217"/>
        <end position="235"/>
    </location>
</feature>
<proteinExistence type="inferred from homology"/>
<dbReference type="Proteomes" id="UP001652620">
    <property type="component" value="Chromosome 3"/>
</dbReference>
<keyword evidence="5 9" id="KW-0256">Endoplasmic reticulum</keyword>
<evidence type="ECO:0000313" key="13">
    <source>
        <dbReference type="Proteomes" id="UP001652620"/>
    </source>
</evidence>
<evidence type="ECO:0000256" key="4">
    <source>
        <dbReference type="ARBA" id="ARBA00022692"/>
    </source>
</evidence>
<feature type="region of interest" description="Disordered" evidence="11">
    <location>
        <begin position="1"/>
        <end position="20"/>
    </location>
</feature>
<evidence type="ECO:0000256" key="7">
    <source>
        <dbReference type="ARBA" id="ARBA00023136"/>
    </source>
</evidence>
<dbReference type="InterPro" id="IPR004299">
    <property type="entry name" value="MBOAT_fam"/>
</dbReference>
<feature type="transmembrane region" description="Helical" evidence="12">
    <location>
        <begin position="421"/>
        <end position="440"/>
    </location>
</feature>
<dbReference type="GeneID" id="105223866"/>
<feature type="compositionally biased region" description="Polar residues" evidence="11">
    <location>
        <begin position="1"/>
        <end position="12"/>
    </location>
</feature>
<dbReference type="InterPro" id="IPR014371">
    <property type="entry name" value="Oat_ACAT_DAG_ARE"/>
</dbReference>
<comment type="similarity">
    <text evidence="2 9">Belongs to the membrane-bound acyltransferase family. Sterol o-acyltransferase subfamily.</text>
</comment>
<feature type="transmembrane region" description="Helical" evidence="12">
    <location>
        <begin position="369"/>
        <end position="391"/>
    </location>
</feature>
<evidence type="ECO:0000256" key="9">
    <source>
        <dbReference type="PIRNR" id="PIRNR000439"/>
    </source>
</evidence>
<keyword evidence="6 12" id="KW-1133">Transmembrane helix</keyword>
<reference evidence="14" key="1">
    <citation type="submission" date="2025-08" db="UniProtKB">
        <authorList>
            <consortium name="RefSeq"/>
        </authorList>
    </citation>
    <scope>IDENTIFICATION</scope>
    <source>
        <tissue evidence="14">Adult</tissue>
    </source>
</reference>
<dbReference type="PANTHER" id="PTHR10408:SF8">
    <property type="entry name" value="O-ACYLTRANSFERASE"/>
    <property type="match status" value="1"/>
</dbReference>
<gene>
    <name evidence="14" type="primary">LOC105223866</name>
</gene>
<evidence type="ECO:0000256" key="5">
    <source>
        <dbReference type="ARBA" id="ARBA00022824"/>
    </source>
</evidence>
<evidence type="ECO:0000256" key="12">
    <source>
        <dbReference type="SAM" id="Phobius"/>
    </source>
</evidence>
<feature type="transmembrane region" description="Helical" evidence="12">
    <location>
        <begin position="104"/>
        <end position="130"/>
    </location>
</feature>
<feature type="active site" evidence="10">
    <location>
        <position position="383"/>
    </location>
</feature>
<dbReference type="RefSeq" id="XP_011200046.2">
    <property type="nucleotide sequence ID" value="XM_011201744.4"/>
</dbReference>
<evidence type="ECO:0000256" key="1">
    <source>
        <dbReference type="ARBA" id="ARBA00004477"/>
    </source>
</evidence>
<dbReference type="AlphaFoldDB" id="A0A6I9UZ24"/>
<dbReference type="PIRSF" id="PIRSF000439">
    <property type="entry name" value="Oat_ACAT_DAG_ARE"/>
    <property type="match status" value="1"/>
</dbReference>
<feature type="transmembrane region" description="Helical" evidence="12">
    <location>
        <begin position="142"/>
        <end position="171"/>
    </location>
</feature>
<evidence type="ECO:0000256" key="11">
    <source>
        <dbReference type="SAM" id="MobiDB-lite"/>
    </source>
</evidence>
<evidence type="ECO:0000313" key="14">
    <source>
        <dbReference type="RefSeq" id="XP_011200046.2"/>
    </source>
</evidence>
<keyword evidence="8 9" id="KW-0012">Acyltransferase</keyword>
<dbReference type="InParanoid" id="A0A6I9UZ24"/>
<feature type="transmembrane region" description="Helical" evidence="12">
    <location>
        <begin position="397"/>
        <end position="414"/>
    </location>
</feature>